<dbReference type="GO" id="GO:0016020">
    <property type="term" value="C:membrane"/>
    <property type="evidence" value="ECO:0007669"/>
    <property type="project" value="UniProtKB-SubCell"/>
</dbReference>
<feature type="transmembrane region" description="Helical" evidence="6">
    <location>
        <begin position="274"/>
        <end position="296"/>
    </location>
</feature>
<dbReference type="PROSITE" id="PS50850">
    <property type="entry name" value="MFS"/>
    <property type="match status" value="1"/>
</dbReference>
<dbReference type="AlphaFoldDB" id="A0A852VCU0"/>
<dbReference type="PANTHER" id="PTHR23505:SF79">
    <property type="entry name" value="PROTEIN SPINSTER"/>
    <property type="match status" value="1"/>
</dbReference>
<gene>
    <name evidence="8" type="ORF">HDF08_001567</name>
</gene>
<feature type="transmembrane region" description="Helical" evidence="6">
    <location>
        <begin position="62"/>
        <end position="81"/>
    </location>
</feature>
<keyword evidence="2" id="KW-0813">Transport</keyword>
<feature type="transmembrane region" description="Helical" evidence="6">
    <location>
        <begin position="88"/>
        <end position="110"/>
    </location>
</feature>
<evidence type="ECO:0000256" key="1">
    <source>
        <dbReference type="ARBA" id="ARBA00004141"/>
    </source>
</evidence>
<comment type="caution">
    <text evidence="8">The sequence shown here is derived from an EMBL/GenBank/DDBJ whole genome shotgun (WGS) entry which is preliminary data.</text>
</comment>
<dbReference type="InterPro" id="IPR011701">
    <property type="entry name" value="MFS"/>
</dbReference>
<evidence type="ECO:0000256" key="3">
    <source>
        <dbReference type="ARBA" id="ARBA00022692"/>
    </source>
</evidence>
<feature type="domain" description="Major facilitator superfamily (MFS) profile" evidence="7">
    <location>
        <begin position="23"/>
        <end position="430"/>
    </location>
</feature>
<keyword evidence="4 6" id="KW-1133">Transmembrane helix</keyword>
<feature type="transmembrane region" description="Helical" evidence="6">
    <location>
        <begin position="396"/>
        <end position="417"/>
    </location>
</feature>
<proteinExistence type="predicted"/>
<feature type="transmembrane region" description="Helical" evidence="6">
    <location>
        <begin position="177"/>
        <end position="197"/>
    </location>
</feature>
<feature type="transmembrane region" description="Helical" evidence="6">
    <location>
        <begin position="116"/>
        <end position="135"/>
    </location>
</feature>
<organism evidence="8 9">
    <name type="scientific">Tunturiibacter lichenicola</name>
    <dbReference type="NCBI Taxonomy" id="2051959"/>
    <lineage>
        <taxon>Bacteria</taxon>
        <taxon>Pseudomonadati</taxon>
        <taxon>Acidobacteriota</taxon>
        <taxon>Terriglobia</taxon>
        <taxon>Terriglobales</taxon>
        <taxon>Acidobacteriaceae</taxon>
        <taxon>Tunturiibacter</taxon>
    </lineage>
</organism>
<feature type="transmembrane region" description="Helical" evidence="6">
    <location>
        <begin position="147"/>
        <end position="165"/>
    </location>
</feature>
<evidence type="ECO:0000256" key="4">
    <source>
        <dbReference type="ARBA" id="ARBA00022989"/>
    </source>
</evidence>
<dbReference type="Proteomes" id="UP000564385">
    <property type="component" value="Unassembled WGS sequence"/>
</dbReference>
<dbReference type="PANTHER" id="PTHR23505">
    <property type="entry name" value="SPINSTER"/>
    <property type="match status" value="1"/>
</dbReference>
<evidence type="ECO:0000256" key="6">
    <source>
        <dbReference type="SAM" id="Phobius"/>
    </source>
</evidence>
<feature type="transmembrane region" description="Helical" evidence="6">
    <location>
        <begin position="336"/>
        <end position="360"/>
    </location>
</feature>
<evidence type="ECO:0000256" key="5">
    <source>
        <dbReference type="ARBA" id="ARBA00023136"/>
    </source>
</evidence>
<dbReference type="InterPro" id="IPR036259">
    <property type="entry name" value="MFS_trans_sf"/>
</dbReference>
<keyword evidence="3 6" id="KW-0812">Transmembrane</keyword>
<keyword evidence="5 6" id="KW-0472">Membrane</keyword>
<dbReference type="InterPro" id="IPR044770">
    <property type="entry name" value="MFS_spinster-like"/>
</dbReference>
<dbReference type="SUPFAM" id="SSF103473">
    <property type="entry name" value="MFS general substrate transporter"/>
    <property type="match status" value="1"/>
</dbReference>
<feature type="transmembrane region" description="Helical" evidence="6">
    <location>
        <begin position="12"/>
        <end position="33"/>
    </location>
</feature>
<evidence type="ECO:0000313" key="8">
    <source>
        <dbReference type="EMBL" id="NYF89500.1"/>
    </source>
</evidence>
<evidence type="ECO:0000256" key="2">
    <source>
        <dbReference type="ARBA" id="ARBA00022448"/>
    </source>
</evidence>
<evidence type="ECO:0000259" key="7">
    <source>
        <dbReference type="PROSITE" id="PS50850"/>
    </source>
</evidence>
<protein>
    <submittedName>
        <fullName evidence="8">MFS family permease</fullName>
    </submittedName>
</protein>
<dbReference type="Pfam" id="PF07690">
    <property type="entry name" value="MFS_1"/>
    <property type="match status" value="1"/>
</dbReference>
<dbReference type="InterPro" id="IPR020846">
    <property type="entry name" value="MFS_dom"/>
</dbReference>
<evidence type="ECO:0000313" key="9">
    <source>
        <dbReference type="Proteomes" id="UP000564385"/>
    </source>
</evidence>
<accession>A0A852VCU0</accession>
<reference evidence="8 9" key="1">
    <citation type="submission" date="2020-07" db="EMBL/GenBank/DDBJ databases">
        <title>Genomic Encyclopedia of Type Strains, Phase IV (KMG-V): Genome sequencing to study the core and pangenomes of soil and plant-associated prokaryotes.</title>
        <authorList>
            <person name="Whitman W."/>
        </authorList>
    </citation>
    <scope>NUCLEOTIDE SEQUENCE [LARGE SCALE GENOMIC DNA]</scope>
    <source>
        <strain evidence="8 9">M8UP22</strain>
    </source>
</reference>
<sequence length="435" mass="46052">MASSTTEKPKPTHAPSVAGATTALVLLTALNFVNYIDRYILPGVQEQVKHEFHLSDEHIGRLTFWFMIAYMFTSPITGWLGDRFPRKPMIVTAALFWAAINFLTATVHSYDSLNLRHAALGVGEASFGIFAPSLLADYYEPDQRNRVLTIFNVAIPVGAALGYLVGGTVGEHYGWRMSFIVSAIPAAILAILIAIFLKEPARGASGDPAASGDATAGEHGKAKLEKGAILSLIKNPAYLCSILGYAAVTFSLGGISWWMPSFLQRIDGRSQSSAAYIMGAITVVAGLGGTITGGTIAQKWSRTNPKALYLVPAISAAIAVPPALLCFFGPHNLTLYGLGAAIFLIFLGTGPVNAATLNAVRPEIRATAMAGQLFIIHALGDAISPRIIGAVSDRSTLNLGLGSTLITLLLASVIFFLGSRYAPPLHDEILAAAKT</sequence>
<dbReference type="EMBL" id="JACCCU010000001">
    <property type="protein sequence ID" value="NYF89500.1"/>
    <property type="molecule type" value="Genomic_DNA"/>
</dbReference>
<name>A0A852VCU0_9BACT</name>
<feature type="transmembrane region" description="Helical" evidence="6">
    <location>
        <begin position="308"/>
        <end position="330"/>
    </location>
</feature>
<dbReference type="GO" id="GO:0022857">
    <property type="term" value="F:transmembrane transporter activity"/>
    <property type="evidence" value="ECO:0007669"/>
    <property type="project" value="InterPro"/>
</dbReference>
<dbReference type="Gene3D" id="1.20.1250.20">
    <property type="entry name" value="MFS general substrate transporter like domains"/>
    <property type="match status" value="1"/>
</dbReference>
<comment type="subcellular location">
    <subcellularLocation>
        <location evidence="1">Membrane</location>
        <topology evidence="1">Multi-pass membrane protein</topology>
    </subcellularLocation>
</comment>
<feature type="transmembrane region" description="Helical" evidence="6">
    <location>
        <begin position="236"/>
        <end position="259"/>
    </location>
</feature>
<dbReference type="CDD" id="cd17328">
    <property type="entry name" value="MFS_spinster_like"/>
    <property type="match status" value="1"/>
</dbReference>